<keyword evidence="12" id="KW-1185">Reference proteome</keyword>
<comment type="similarity">
    <text evidence="2 10">Belongs to the MscL family.</text>
</comment>
<feature type="transmembrane region" description="Helical" evidence="10">
    <location>
        <begin position="34"/>
        <end position="55"/>
    </location>
</feature>
<keyword evidence="7 10" id="KW-0406">Ion transport</keyword>
<evidence type="ECO:0000256" key="10">
    <source>
        <dbReference type="HAMAP-Rule" id="MF_00115"/>
    </source>
</evidence>
<evidence type="ECO:0000256" key="4">
    <source>
        <dbReference type="ARBA" id="ARBA00022475"/>
    </source>
</evidence>
<comment type="subunit">
    <text evidence="10">Homopentamer.</text>
</comment>
<protein>
    <recommendedName>
        <fullName evidence="10">Large-conductance mechanosensitive channel</fullName>
    </recommendedName>
</protein>
<dbReference type="InterPro" id="IPR019823">
    <property type="entry name" value="Mechanosensitive_channel_CS"/>
</dbReference>
<evidence type="ECO:0000256" key="2">
    <source>
        <dbReference type="ARBA" id="ARBA00007254"/>
    </source>
</evidence>
<dbReference type="SUPFAM" id="SSF81330">
    <property type="entry name" value="Gated mechanosensitive channel"/>
    <property type="match status" value="1"/>
</dbReference>
<comment type="caution">
    <text evidence="11">The sequence shown here is derived from an EMBL/GenBank/DDBJ whole genome shotgun (WGS) entry which is preliminary data.</text>
</comment>
<proteinExistence type="inferred from homology"/>
<evidence type="ECO:0000256" key="3">
    <source>
        <dbReference type="ARBA" id="ARBA00022448"/>
    </source>
</evidence>
<evidence type="ECO:0000256" key="7">
    <source>
        <dbReference type="ARBA" id="ARBA00023065"/>
    </source>
</evidence>
<keyword evidence="6 10" id="KW-1133">Transmembrane helix</keyword>
<keyword evidence="5 10" id="KW-0812">Transmembrane</keyword>
<keyword evidence="9 10" id="KW-0407">Ion channel</keyword>
<dbReference type="Gene3D" id="1.10.1200.120">
    <property type="entry name" value="Large-conductance mechanosensitive channel, MscL, domain 1"/>
    <property type="match status" value="1"/>
</dbReference>
<evidence type="ECO:0000313" key="11">
    <source>
        <dbReference type="EMBL" id="GAA4127023.1"/>
    </source>
</evidence>
<evidence type="ECO:0000256" key="6">
    <source>
        <dbReference type="ARBA" id="ARBA00022989"/>
    </source>
</evidence>
<evidence type="ECO:0000256" key="9">
    <source>
        <dbReference type="ARBA" id="ARBA00023303"/>
    </source>
</evidence>
<evidence type="ECO:0000256" key="8">
    <source>
        <dbReference type="ARBA" id="ARBA00023136"/>
    </source>
</evidence>
<dbReference type="NCBIfam" id="TIGR00220">
    <property type="entry name" value="mscL"/>
    <property type="match status" value="1"/>
</dbReference>
<organism evidence="11 12">
    <name type="scientific">Flavobacterium chungbukense</name>
    <dbReference type="NCBI Taxonomy" id="877464"/>
    <lineage>
        <taxon>Bacteria</taxon>
        <taxon>Pseudomonadati</taxon>
        <taxon>Bacteroidota</taxon>
        <taxon>Flavobacteriia</taxon>
        <taxon>Flavobacteriales</taxon>
        <taxon>Flavobacteriaceae</taxon>
        <taxon>Flavobacterium</taxon>
    </lineage>
</organism>
<sequence length="145" mass="15916">MKITYFRYSFIININTSGMGFFSEFKAFAMKGNVVDLAVAVIIGAAFGKIVSSFIEDVITPLVLKPALDAAHLSKIEDLTAFGGVKYGMFLSAVINFLIVAFVLFLIIKGINSLKKKEEPAPNQPAAPTQEELLTQIRDLLKNKQ</sequence>
<name>A0ABP7XWA9_9FLAO</name>
<keyword evidence="4 10" id="KW-1003">Cell membrane</keyword>
<dbReference type="InterPro" id="IPR001185">
    <property type="entry name" value="MS_channel"/>
</dbReference>
<reference evidence="12" key="1">
    <citation type="journal article" date="2019" name="Int. J. Syst. Evol. Microbiol.">
        <title>The Global Catalogue of Microorganisms (GCM) 10K type strain sequencing project: providing services to taxonomists for standard genome sequencing and annotation.</title>
        <authorList>
            <consortium name="The Broad Institute Genomics Platform"/>
            <consortium name="The Broad Institute Genome Sequencing Center for Infectious Disease"/>
            <person name="Wu L."/>
            <person name="Ma J."/>
        </authorList>
    </citation>
    <scope>NUCLEOTIDE SEQUENCE [LARGE SCALE GENOMIC DNA]</scope>
    <source>
        <strain evidence="12">JCM 17386</strain>
    </source>
</reference>
<comment type="subcellular location">
    <subcellularLocation>
        <location evidence="1 10">Cell membrane</location>
        <topology evidence="1 10">Multi-pass membrane protein</topology>
    </subcellularLocation>
</comment>
<dbReference type="InterPro" id="IPR036019">
    <property type="entry name" value="MscL_channel"/>
</dbReference>
<feature type="transmembrane region" description="Helical" evidence="10">
    <location>
        <begin position="87"/>
        <end position="108"/>
    </location>
</feature>
<dbReference type="PANTHER" id="PTHR30266:SF2">
    <property type="entry name" value="LARGE-CONDUCTANCE MECHANOSENSITIVE CHANNEL"/>
    <property type="match status" value="1"/>
</dbReference>
<dbReference type="PRINTS" id="PR01264">
    <property type="entry name" value="MECHCHANNEL"/>
</dbReference>
<dbReference type="Proteomes" id="UP001501333">
    <property type="component" value="Unassembled WGS sequence"/>
</dbReference>
<dbReference type="EMBL" id="BAABAO010000005">
    <property type="protein sequence ID" value="GAA4127023.1"/>
    <property type="molecule type" value="Genomic_DNA"/>
</dbReference>
<dbReference type="HAMAP" id="MF_00115">
    <property type="entry name" value="MscL"/>
    <property type="match status" value="1"/>
</dbReference>
<evidence type="ECO:0000256" key="5">
    <source>
        <dbReference type="ARBA" id="ARBA00022692"/>
    </source>
</evidence>
<keyword evidence="3 10" id="KW-0813">Transport</keyword>
<dbReference type="PANTHER" id="PTHR30266">
    <property type="entry name" value="MECHANOSENSITIVE CHANNEL MSCL"/>
    <property type="match status" value="1"/>
</dbReference>
<dbReference type="InterPro" id="IPR037673">
    <property type="entry name" value="MSC/AndL"/>
</dbReference>
<keyword evidence="8 10" id="KW-0472">Membrane</keyword>
<accession>A0ABP7XWA9</accession>
<dbReference type="PROSITE" id="PS01327">
    <property type="entry name" value="MSCL"/>
    <property type="match status" value="1"/>
</dbReference>
<gene>
    <name evidence="10 11" type="primary">mscL</name>
    <name evidence="11" type="ORF">GCM10022250_14270</name>
</gene>
<evidence type="ECO:0000256" key="1">
    <source>
        <dbReference type="ARBA" id="ARBA00004651"/>
    </source>
</evidence>
<comment type="function">
    <text evidence="10">Channel that opens in response to stretch forces in the membrane lipid bilayer. May participate in the regulation of osmotic pressure changes within the cell.</text>
</comment>
<dbReference type="Pfam" id="PF01741">
    <property type="entry name" value="MscL"/>
    <property type="match status" value="1"/>
</dbReference>
<evidence type="ECO:0000313" key="12">
    <source>
        <dbReference type="Proteomes" id="UP001501333"/>
    </source>
</evidence>